<dbReference type="InterPro" id="IPR008278">
    <property type="entry name" value="4-PPantetheinyl_Trfase_dom"/>
</dbReference>
<dbReference type="SUPFAM" id="SSF56214">
    <property type="entry name" value="4'-phosphopantetheinyl transferase"/>
    <property type="match status" value="2"/>
</dbReference>
<name>A0A6C2UHY4_9BACT</name>
<evidence type="ECO:0000256" key="1">
    <source>
        <dbReference type="ARBA" id="ARBA00010990"/>
    </source>
</evidence>
<comment type="similarity">
    <text evidence="1">Belongs to the P-Pant transferase superfamily. Gsp/Sfp/HetI/AcpT family.</text>
</comment>
<dbReference type="Gene3D" id="3.90.470.20">
    <property type="entry name" value="4'-phosphopantetheinyl transferase domain"/>
    <property type="match status" value="2"/>
</dbReference>
<dbReference type="EMBL" id="CAAHFH010000001">
    <property type="protein sequence ID" value="VGO19021.1"/>
    <property type="molecule type" value="Genomic_DNA"/>
</dbReference>
<evidence type="ECO:0000259" key="3">
    <source>
        <dbReference type="Pfam" id="PF01648"/>
    </source>
</evidence>
<proteinExistence type="inferred from homology"/>
<evidence type="ECO:0000313" key="6">
    <source>
        <dbReference type="Proteomes" id="UP000346198"/>
    </source>
</evidence>
<protein>
    <submittedName>
        <fullName evidence="5">4'-phosphopantetheinyl transferase sfp</fullName>
    </submittedName>
</protein>
<dbReference type="InterPro" id="IPR037143">
    <property type="entry name" value="4-PPantetheinyl_Trfase_dom_sf"/>
</dbReference>
<sequence length="251" mass="28094">METIDDIRHLPELDQDTIHIWGVHVPDVLDRIDVLHAVLCNAEQEKAARFHREADRHSSIAARGALRVLLSGYTGVPSSELEFQYSENGKPSLVPQASRLLRAGQGRRDACDTIAFNVSHSGDWVVLAFGRSRQVGVDVEMIKEEMDVMPIASRYFTPEEAALIENAEHSCAVFFQLWARKEAYVKACGSGLFRELSSFSVPIENGRLPDRGEKDGWIFQRLEAGSKYASAVVTDKALDDVPCYDFNALKW</sequence>
<dbReference type="GO" id="GO:0019878">
    <property type="term" value="P:lysine biosynthetic process via aminoadipic acid"/>
    <property type="evidence" value="ECO:0007669"/>
    <property type="project" value="TreeGrafter"/>
</dbReference>
<dbReference type="Pfam" id="PF01648">
    <property type="entry name" value="ACPS"/>
    <property type="match status" value="1"/>
</dbReference>
<evidence type="ECO:0000256" key="2">
    <source>
        <dbReference type="ARBA" id="ARBA00022679"/>
    </source>
</evidence>
<keyword evidence="6" id="KW-1185">Reference proteome</keyword>
<dbReference type="PANTHER" id="PTHR12215">
    <property type="entry name" value="PHOSPHOPANTETHEINE TRANSFERASE"/>
    <property type="match status" value="1"/>
</dbReference>
<evidence type="ECO:0000313" key="5">
    <source>
        <dbReference type="EMBL" id="VGO19021.1"/>
    </source>
</evidence>
<dbReference type="AlphaFoldDB" id="A0A6C2UHY4"/>
<dbReference type="Proteomes" id="UP000346198">
    <property type="component" value="Unassembled WGS sequence"/>
</dbReference>
<keyword evidence="2 5" id="KW-0808">Transferase</keyword>
<dbReference type="RefSeq" id="WP_136060455.1">
    <property type="nucleotide sequence ID" value="NZ_CAAHFH010000001.1"/>
</dbReference>
<organism evidence="5 6">
    <name type="scientific">Pontiella sulfatireligans</name>
    <dbReference type="NCBI Taxonomy" id="2750658"/>
    <lineage>
        <taxon>Bacteria</taxon>
        <taxon>Pseudomonadati</taxon>
        <taxon>Kiritimatiellota</taxon>
        <taxon>Kiritimatiellia</taxon>
        <taxon>Kiritimatiellales</taxon>
        <taxon>Pontiellaceae</taxon>
        <taxon>Pontiella</taxon>
    </lineage>
</organism>
<dbReference type="PANTHER" id="PTHR12215:SF10">
    <property type="entry name" value="L-AMINOADIPATE-SEMIALDEHYDE DEHYDROGENASE-PHOSPHOPANTETHEINYL TRANSFERASE"/>
    <property type="match status" value="1"/>
</dbReference>
<feature type="domain" description="4'-phosphopantetheinyl transferase N-terminal" evidence="4">
    <location>
        <begin position="35"/>
        <end position="128"/>
    </location>
</feature>
<dbReference type="GO" id="GO:0008897">
    <property type="term" value="F:holo-[acyl-carrier-protein] synthase activity"/>
    <property type="evidence" value="ECO:0007669"/>
    <property type="project" value="InterPro"/>
</dbReference>
<evidence type="ECO:0000259" key="4">
    <source>
        <dbReference type="Pfam" id="PF22624"/>
    </source>
</evidence>
<dbReference type="InterPro" id="IPR055066">
    <property type="entry name" value="AASDHPPT_N"/>
</dbReference>
<reference evidence="5 6" key="1">
    <citation type="submission" date="2019-04" db="EMBL/GenBank/DDBJ databases">
        <authorList>
            <person name="Van Vliet M D."/>
        </authorList>
    </citation>
    <scope>NUCLEOTIDE SEQUENCE [LARGE SCALE GENOMIC DNA]</scope>
    <source>
        <strain evidence="5 6">F21</strain>
    </source>
</reference>
<dbReference type="InterPro" id="IPR050559">
    <property type="entry name" value="P-Pant_transferase_sf"/>
</dbReference>
<dbReference type="GO" id="GO:0000287">
    <property type="term" value="F:magnesium ion binding"/>
    <property type="evidence" value="ECO:0007669"/>
    <property type="project" value="InterPro"/>
</dbReference>
<accession>A0A6C2UHY4</accession>
<dbReference type="Pfam" id="PF22624">
    <property type="entry name" value="AASDHPPT_N"/>
    <property type="match status" value="1"/>
</dbReference>
<dbReference type="GO" id="GO:0005829">
    <property type="term" value="C:cytosol"/>
    <property type="evidence" value="ECO:0007669"/>
    <property type="project" value="TreeGrafter"/>
</dbReference>
<feature type="domain" description="4'-phosphopantetheinyl transferase" evidence="3">
    <location>
        <begin position="134"/>
        <end position="210"/>
    </location>
</feature>
<gene>
    <name evidence="5" type="primary">sfp</name>
    <name evidence="5" type="ORF">SCARR_01076</name>
</gene>